<dbReference type="CDD" id="cd00082">
    <property type="entry name" value="HisKA"/>
    <property type="match status" value="1"/>
</dbReference>
<dbReference type="GO" id="GO:0000155">
    <property type="term" value="F:phosphorelay sensor kinase activity"/>
    <property type="evidence" value="ECO:0007669"/>
    <property type="project" value="InterPro"/>
</dbReference>
<dbReference type="Pfam" id="PF02518">
    <property type="entry name" value="HATPase_c"/>
    <property type="match status" value="1"/>
</dbReference>
<dbReference type="SMART" id="SM00388">
    <property type="entry name" value="HisKA"/>
    <property type="match status" value="1"/>
</dbReference>
<feature type="transmembrane region" description="Helical" evidence="7">
    <location>
        <begin position="59"/>
        <end position="79"/>
    </location>
</feature>
<feature type="coiled-coil region" evidence="6">
    <location>
        <begin position="199"/>
        <end position="229"/>
    </location>
</feature>
<dbReference type="EMBL" id="FNAK01000004">
    <property type="protein sequence ID" value="SDE04261.1"/>
    <property type="molecule type" value="Genomic_DNA"/>
</dbReference>
<dbReference type="PROSITE" id="PS50110">
    <property type="entry name" value="RESPONSE_REGULATORY"/>
    <property type="match status" value="1"/>
</dbReference>
<evidence type="ECO:0000256" key="2">
    <source>
        <dbReference type="ARBA" id="ARBA00012438"/>
    </source>
</evidence>
<keyword evidence="7" id="KW-0472">Membrane</keyword>
<dbReference type="InterPro" id="IPR001789">
    <property type="entry name" value="Sig_transdc_resp-reg_receiver"/>
</dbReference>
<sequence length="609" mass="66246">MVLTKNDKMSRKSSRARQVRQALDGIYLGQLPTITLVMALYYLFTGISHVLVLSADVRLPLASLSFAASMISIITWILLRLQKIPERFSHAAFLPSAFAVILLVYLHVEMTGDILQLTNAVLILLAFGFITLLPSVYIGLVAVSSFFFVGCLYSLGGPLTIHIAFMGVASLVLSGLCFVQRYRTLSNVERLLISNRSKSHALAQKAREARALLKEAEQAAEEARRANEAKGMFLANTSHELRTPLTGVLGMMRLLNDTRLTGEQQEFLKAAQFSANTLLTLINDILDLARMEEGKLRLTEQAFRADEIASQVVDLLRPTAEEKGLKLTFHNAASACPPTMGDSVRIGQILFNLVGNAIKFTDAGKVDVSIRLGPQAEGRQPMTFEVVDTGIGFSSEEMERLFARFEQADGSAVKKQGGAGLGLSICRELARLMDGHLYAEAAEGQGARFVFEVQLPLATSAELAASQEDQAGKTPEALPEKLSVLVAEDNNVNRLLIGKLLAKLNWTLQFAEDGNQALEAALGQDFDLILMDVRMPGLDGTEATKAIRTSDGKRGQVPIIALTANTMAEDVAAYQQAGMDAVVGKPIQLDDLKAAVQTVLTERREHTSV</sequence>
<feature type="transmembrane region" description="Helical" evidence="7">
    <location>
        <begin position="91"/>
        <end position="108"/>
    </location>
</feature>
<dbReference type="PANTHER" id="PTHR45339">
    <property type="entry name" value="HYBRID SIGNAL TRANSDUCTION HISTIDINE KINASE J"/>
    <property type="match status" value="1"/>
</dbReference>
<dbReference type="SMART" id="SM00387">
    <property type="entry name" value="HATPase_c"/>
    <property type="match status" value="1"/>
</dbReference>
<keyword evidence="10" id="KW-0808">Transferase</keyword>
<evidence type="ECO:0000256" key="3">
    <source>
        <dbReference type="ARBA" id="ARBA00022553"/>
    </source>
</evidence>
<dbReference type="Gene3D" id="1.10.287.130">
    <property type="match status" value="1"/>
</dbReference>
<dbReference type="SUPFAM" id="SSF52172">
    <property type="entry name" value="CheY-like"/>
    <property type="match status" value="1"/>
</dbReference>
<dbReference type="InterPro" id="IPR036890">
    <property type="entry name" value="HATPase_C_sf"/>
</dbReference>
<proteinExistence type="predicted"/>
<dbReference type="Pfam" id="PF00072">
    <property type="entry name" value="Response_reg"/>
    <property type="match status" value="1"/>
</dbReference>
<keyword evidence="3 5" id="KW-0597">Phosphoprotein</keyword>
<dbReference type="InterPro" id="IPR003594">
    <property type="entry name" value="HATPase_dom"/>
</dbReference>
<dbReference type="Pfam" id="PF00512">
    <property type="entry name" value="HisKA"/>
    <property type="match status" value="1"/>
</dbReference>
<dbReference type="SUPFAM" id="SSF47384">
    <property type="entry name" value="Homodimeric domain of signal transducing histidine kinase"/>
    <property type="match status" value="1"/>
</dbReference>
<dbReference type="PANTHER" id="PTHR45339:SF5">
    <property type="entry name" value="HISTIDINE KINASE"/>
    <property type="match status" value="1"/>
</dbReference>
<dbReference type="PROSITE" id="PS50109">
    <property type="entry name" value="HIS_KIN"/>
    <property type="match status" value="1"/>
</dbReference>
<dbReference type="InterPro" id="IPR036097">
    <property type="entry name" value="HisK_dim/P_sf"/>
</dbReference>
<organism evidence="10 11">
    <name type="scientific">Kordiimonas lacus</name>
    <dbReference type="NCBI Taxonomy" id="637679"/>
    <lineage>
        <taxon>Bacteria</taxon>
        <taxon>Pseudomonadati</taxon>
        <taxon>Pseudomonadota</taxon>
        <taxon>Alphaproteobacteria</taxon>
        <taxon>Kordiimonadales</taxon>
        <taxon>Kordiimonadaceae</taxon>
        <taxon>Kordiimonas</taxon>
    </lineage>
</organism>
<reference evidence="10 11" key="1">
    <citation type="submission" date="2016-10" db="EMBL/GenBank/DDBJ databases">
        <authorList>
            <person name="de Groot N.N."/>
        </authorList>
    </citation>
    <scope>NUCLEOTIDE SEQUENCE [LARGE SCALE GENOMIC DNA]</scope>
    <source>
        <strain evidence="10 11">CGMCC 1.9109</strain>
    </source>
</reference>
<dbReference type="CDD" id="cd16922">
    <property type="entry name" value="HATPase_EvgS-ArcB-TorS-like"/>
    <property type="match status" value="1"/>
</dbReference>
<dbReference type="STRING" id="637679.GCA_001550055_01964"/>
<dbReference type="Gene3D" id="3.30.565.10">
    <property type="entry name" value="Histidine kinase-like ATPase, C-terminal domain"/>
    <property type="match status" value="1"/>
</dbReference>
<keyword evidence="7" id="KW-0812">Transmembrane</keyword>
<dbReference type="InterPro" id="IPR004358">
    <property type="entry name" value="Sig_transdc_His_kin-like_C"/>
</dbReference>
<dbReference type="FunFam" id="3.30.565.10:FF:000010">
    <property type="entry name" value="Sensor histidine kinase RcsC"/>
    <property type="match status" value="1"/>
</dbReference>
<evidence type="ECO:0000256" key="5">
    <source>
        <dbReference type="PROSITE-ProRule" id="PRU00169"/>
    </source>
</evidence>
<evidence type="ECO:0000313" key="11">
    <source>
        <dbReference type="Proteomes" id="UP000183685"/>
    </source>
</evidence>
<dbReference type="InterPro" id="IPR011006">
    <property type="entry name" value="CheY-like_superfamily"/>
</dbReference>
<dbReference type="Proteomes" id="UP000183685">
    <property type="component" value="Unassembled WGS sequence"/>
</dbReference>
<dbReference type="InterPro" id="IPR005467">
    <property type="entry name" value="His_kinase_dom"/>
</dbReference>
<keyword evidence="6" id="KW-0175">Coiled coil</keyword>
<dbReference type="InterPro" id="IPR003661">
    <property type="entry name" value="HisK_dim/P_dom"/>
</dbReference>
<keyword evidence="10" id="KW-0418">Kinase</keyword>
<evidence type="ECO:0000256" key="4">
    <source>
        <dbReference type="ARBA" id="ARBA00023012"/>
    </source>
</evidence>
<evidence type="ECO:0000259" key="8">
    <source>
        <dbReference type="PROSITE" id="PS50109"/>
    </source>
</evidence>
<feature type="modified residue" description="4-aspartylphosphate" evidence="5">
    <location>
        <position position="532"/>
    </location>
</feature>
<evidence type="ECO:0000256" key="1">
    <source>
        <dbReference type="ARBA" id="ARBA00000085"/>
    </source>
</evidence>
<protein>
    <recommendedName>
        <fullName evidence="2">histidine kinase</fullName>
        <ecNumber evidence="2">2.7.13.3</ecNumber>
    </recommendedName>
</protein>
<dbReference type="SMART" id="SM00448">
    <property type="entry name" value="REC"/>
    <property type="match status" value="1"/>
</dbReference>
<feature type="transmembrane region" description="Helical" evidence="7">
    <location>
        <begin position="114"/>
        <end position="132"/>
    </location>
</feature>
<keyword evidence="7" id="KW-1133">Transmembrane helix</keyword>
<keyword evidence="11" id="KW-1185">Reference proteome</keyword>
<dbReference type="PRINTS" id="PR00344">
    <property type="entry name" value="BCTRLSENSOR"/>
</dbReference>
<gene>
    <name evidence="10" type="ORF">SAMN04488071_1891</name>
</gene>
<comment type="catalytic activity">
    <reaction evidence="1">
        <text>ATP + protein L-histidine = ADP + protein N-phospho-L-histidine.</text>
        <dbReference type="EC" id="2.7.13.3"/>
    </reaction>
</comment>
<dbReference type="CDD" id="cd17546">
    <property type="entry name" value="REC_hyHK_CKI1_RcsC-like"/>
    <property type="match status" value="1"/>
</dbReference>
<feature type="domain" description="Response regulatory" evidence="9">
    <location>
        <begin position="483"/>
        <end position="600"/>
    </location>
</feature>
<dbReference type="AlphaFoldDB" id="A0A1G6ZP18"/>
<feature type="transmembrane region" description="Helical" evidence="7">
    <location>
        <begin position="21"/>
        <end position="44"/>
    </location>
</feature>
<dbReference type="EC" id="2.7.13.3" evidence="2"/>
<dbReference type="Gene3D" id="3.40.50.2300">
    <property type="match status" value="1"/>
</dbReference>
<evidence type="ECO:0000259" key="9">
    <source>
        <dbReference type="PROSITE" id="PS50110"/>
    </source>
</evidence>
<evidence type="ECO:0000313" key="10">
    <source>
        <dbReference type="EMBL" id="SDE04261.1"/>
    </source>
</evidence>
<feature type="domain" description="Histidine kinase" evidence="8">
    <location>
        <begin position="236"/>
        <end position="459"/>
    </location>
</feature>
<evidence type="ECO:0000256" key="7">
    <source>
        <dbReference type="SAM" id="Phobius"/>
    </source>
</evidence>
<keyword evidence="4" id="KW-0902">Two-component regulatory system</keyword>
<dbReference type="SUPFAM" id="SSF55874">
    <property type="entry name" value="ATPase domain of HSP90 chaperone/DNA topoisomerase II/histidine kinase"/>
    <property type="match status" value="1"/>
</dbReference>
<name>A0A1G6ZP18_9PROT</name>
<evidence type="ECO:0000256" key="6">
    <source>
        <dbReference type="SAM" id="Coils"/>
    </source>
</evidence>
<accession>A0A1G6ZP18</accession>